<proteinExistence type="predicted"/>
<keyword evidence="2" id="KW-1185">Reference proteome</keyword>
<sequence length="224" mass="25685">MVAALVATTPSPESGVSLVKKFSPRSSKRNLRKKIRKLLHHVRFGPERLLFSLILSFSLFYSNVRRLLLSRDDRRGRGLESRKFKLKTGSEGGGGADSGGGRLWWWWKTVVVVEDCGGGGRLWWWWKTVVVVEDCGGGGRLWWWWKTVVVVEDSGGGGRLWWWWKTLVVVEDSGGGGRLWWWWKTLVVVEDSGGGGRLWWWWKTLPPSFFNYDVPPPSEPNGVW</sequence>
<evidence type="ECO:0008006" key="3">
    <source>
        <dbReference type="Google" id="ProtNLM"/>
    </source>
</evidence>
<organism evidence="1 2">
    <name type="scientific">Aristolochia fimbriata</name>
    <name type="common">White veined hardy Dutchman's pipe vine</name>
    <dbReference type="NCBI Taxonomy" id="158543"/>
    <lineage>
        <taxon>Eukaryota</taxon>
        <taxon>Viridiplantae</taxon>
        <taxon>Streptophyta</taxon>
        <taxon>Embryophyta</taxon>
        <taxon>Tracheophyta</taxon>
        <taxon>Spermatophyta</taxon>
        <taxon>Magnoliopsida</taxon>
        <taxon>Magnoliidae</taxon>
        <taxon>Piperales</taxon>
        <taxon>Aristolochiaceae</taxon>
        <taxon>Aristolochia</taxon>
    </lineage>
</organism>
<evidence type="ECO:0000313" key="1">
    <source>
        <dbReference type="EMBL" id="KAG9458016.1"/>
    </source>
</evidence>
<dbReference type="EMBL" id="JAINDJ010000002">
    <property type="protein sequence ID" value="KAG9458016.1"/>
    <property type="molecule type" value="Genomic_DNA"/>
</dbReference>
<reference evidence="1 2" key="1">
    <citation type="submission" date="2021-07" db="EMBL/GenBank/DDBJ databases">
        <title>The Aristolochia fimbriata genome: insights into angiosperm evolution, floral development and chemical biosynthesis.</title>
        <authorList>
            <person name="Jiao Y."/>
        </authorList>
    </citation>
    <scope>NUCLEOTIDE SEQUENCE [LARGE SCALE GENOMIC DNA]</scope>
    <source>
        <strain evidence="1">IBCAS-2021</strain>
        <tissue evidence="1">Leaf</tissue>
    </source>
</reference>
<dbReference type="AlphaFoldDB" id="A0AAV7FB68"/>
<name>A0AAV7FB68_ARIFI</name>
<dbReference type="Proteomes" id="UP000825729">
    <property type="component" value="Unassembled WGS sequence"/>
</dbReference>
<evidence type="ECO:0000313" key="2">
    <source>
        <dbReference type="Proteomes" id="UP000825729"/>
    </source>
</evidence>
<comment type="caution">
    <text evidence="1">The sequence shown here is derived from an EMBL/GenBank/DDBJ whole genome shotgun (WGS) entry which is preliminary data.</text>
</comment>
<protein>
    <recommendedName>
        <fullName evidence="3">Transmembrane protein</fullName>
    </recommendedName>
</protein>
<accession>A0AAV7FB68</accession>
<gene>
    <name evidence="1" type="ORF">H6P81_002524</name>
</gene>